<name>A0A5C5WXV5_9BACT</name>
<sequence>MGKSQFDGAETLCGHMTSLDGVVRLTIADKDLADEQPDKSKRETECSVESINIHCSGLNRE</sequence>
<dbReference type="Proteomes" id="UP000316598">
    <property type="component" value="Unassembled WGS sequence"/>
</dbReference>
<protein>
    <submittedName>
        <fullName evidence="1">Uncharacterized protein</fullName>
    </submittedName>
</protein>
<proteinExistence type="predicted"/>
<gene>
    <name evidence="1" type="ORF">Pla22_23770</name>
</gene>
<reference evidence="1 2" key="1">
    <citation type="submission" date="2019-02" db="EMBL/GenBank/DDBJ databases">
        <title>Deep-cultivation of Planctomycetes and their phenomic and genomic characterization uncovers novel biology.</title>
        <authorList>
            <person name="Wiegand S."/>
            <person name="Jogler M."/>
            <person name="Boedeker C."/>
            <person name="Pinto D."/>
            <person name="Vollmers J."/>
            <person name="Rivas-Marin E."/>
            <person name="Kohn T."/>
            <person name="Peeters S.H."/>
            <person name="Heuer A."/>
            <person name="Rast P."/>
            <person name="Oberbeckmann S."/>
            <person name="Bunk B."/>
            <person name="Jeske O."/>
            <person name="Meyerdierks A."/>
            <person name="Storesund J.E."/>
            <person name="Kallscheuer N."/>
            <person name="Luecker S."/>
            <person name="Lage O.M."/>
            <person name="Pohl T."/>
            <person name="Merkel B.J."/>
            <person name="Hornburger P."/>
            <person name="Mueller R.-W."/>
            <person name="Bruemmer F."/>
            <person name="Labrenz M."/>
            <person name="Spormann A.M."/>
            <person name="Op Den Camp H."/>
            <person name="Overmann J."/>
            <person name="Amann R."/>
            <person name="Jetten M.S.M."/>
            <person name="Mascher T."/>
            <person name="Medema M.H."/>
            <person name="Devos D.P."/>
            <person name="Kaster A.-K."/>
            <person name="Ovreas L."/>
            <person name="Rohde M."/>
            <person name="Galperin M.Y."/>
            <person name="Jogler C."/>
        </authorList>
    </citation>
    <scope>NUCLEOTIDE SEQUENCE [LARGE SCALE GENOMIC DNA]</scope>
    <source>
        <strain evidence="1 2">Pla22</strain>
    </source>
</reference>
<evidence type="ECO:0000313" key="2">
    <source>
        <dbReference type="Proteomes" id="UP000316598"/>
    </source>
</evidence>
<comment type="caution">
    <text evidence="1">The sequence shown here is derived from an EMBL/GenBank/DDBJ whole genome shotgun (WGS) entry which is preliminary data.</text>
</comment>
<dbReference type="EMBL" id="SJPI01000001">
    <property type="protein sequence ID" value="TWT54725.1"/>
    <property type="molecule type" value="Genomic_DNA"/>
</dbReference>
<organism evidence="1 2">
    <name type="scientific">Rubripirellula amarantea</name>
    <dbReference type="NCBI Taxonomy" id="2527999"/>
    <lineage>
        <taxon>Bacteria</taxon>
        <taxon>Pseudomonadati</taxon>
        <taxon>Planctomycetota</taxon>
        <taxon>Planctomycetia</taxon>
        <taxon>Pirellulales</taxon>
        <taxon>Pirellulaceae</taxon>
        <taxon>Rubripirellula</taxon>
    </lineage>
</organism>
<evidence type="ECO:0000313" key="1">
    <source>
        <dbReference type="EMBL" id="TWT54725.1"/>
    </source>
</evidence>
<keyword evidence="2" id="KW-1185">Reference proteome</keyword>
<accession>A0A5C5WXV5</accession>
<dbReference type="AlphaFoldDB" id="A0A5C5WXV5"/>